<accession>A0A6G4WAE5</accession>
<evidence type="ECO:0000313" key="2">
    <source>
        <dbReference type="EMBL" id="NGO51097.1"/>
    </source>
</evidence>
<name>A0A6G4WAE5_9HYPH</name>
<evidence type="ECO:0008006" key="4">
    <source>
        <dbReference type="Google" id="ProtNLM"/>
    </source>
</evidence>
<evidence type="ECO:0000256" key="1">
    <source>
        <dbReference type="SAM" id="MobiDB-lite"/>
    </source>
</evidence>
<protein>
    <recommendedName>
        <fullName evidence="4">Type II toxin-antitoxin system prevent-host-death family antitoxin</fullName>
    </recommendedName>
</protein>
<organism evidence="2 3">
    <name type="scientific">Allomesorhizobium camelthorni</name>
    <dbReference type="NCBI Taxonomy" id="475069"/>
    <lineage>
        <taxon>Bacteria</taxon>
        <taxon>Pseudomonadati</taxon>
        <taxon>Pseudomonadota</taxon>
        <taxon>Alphaproteobacteria</taxon>
        <taxon>Hyphomicrobiales</taxon>
        <taxon>Phyllobacteriaceae</taxon>
        <taxon>Allomesorhizobium</taxon>
    </lineage>
</organism>
<dbReference type="AlphaFoldDB" id="A0A6G4WAE5"/>
<comment type="caution">
    <text evidence="2">The sequence shown here is derived from an EMBL/GenBank/DDBJ whole genome shotgun (WGS) entry which is preliminary data.</text>
</comment>
<keyword evidence="3" id="KW-1185">Reference proteome</keyword>
<evidence type="ECO:0000313" key="3">
    <source>
        <dbReference type="Proteomes" id="UP001642900"/>
    </source>
</evidence>
<feature type="region of interest" description="Disordered" evidence="1">
    <location>
        <begin position="53"/>
        <end position="80"/>
    </location>
</feature>
<sequence length="80" mass="8582">MSTGLGKESGASKDSNVWDVPEARKRFDDLLEAAASRGPQIIRDDNRQFKVTLDRASSSPKGRALLAGGGPLEDDNLPND</sequence>
<reference evidence="2 3" key="1">
    <citation type="submission" date="2020-02" db="EMBL/GenBank/DDBJ databases">
        <title>Genome sequence of strain CCNWXJ40-4.</title>
        <authorList>
            <person name="Gao J."/>
            <person name="Sun J."/>
        </authorList>
    </citation>
    <scope>NUCLEOTIDE SEQUENCE [LARGE SCALE GENOMIC DNA]</scope>
    <source>
        <strain evidence="2 3">CCNWXJ 40-4</strain>
    </source>
</reference>
<gene>
    <name evidence="2" type="ORF">G6N73_07865</name>
</gene>
<dbReference type="EMBL" id="JAAKZF010000006">
    <property type="protein sequence ID" value="NGO51097.1"/>
    <property type="molecule type" value="Genomic_DNA"/>
</dbReference>
<dbReference type="Proteomes" id="UP001642900">
    <property type="component" value="Unassembled WGS sequence"/>
</dbReference>
<proteinExistence type="predicted"/>
<dbReference type="Gene3D" id="3.40.1620.10">
    <property type="entry name" value="YefM-like domain"/>
    <property type="match status" value="1"/>
</dbReference>
<dbReference type="RefSeq" id="WP_165025698.1">
    <property type="nucleotide sequence ID" value="NZ_JAAKZF010000006.1"/>
</dbReference>